<evidence type="ECO:0000256" key="4">
    <source>
        <dbReference type="ARBA" id="ARBA00009524"/>
    </source>
</evidence>
<feature type="binding site" evidence="17">
    <location>
        <position position="335"/>
    </location>
    <ligand>
        <name>(6S)-NADPHX</name>
        <dbReference type="ChEBI" id="CHEBI:64076"/>
    </ligand>
</feature>
<evidence type="ECO:0000256" key="13">
    <source>
        <dbReference type="ARBA" id="ARBA00023268"/>
    </source>
</evidence>
<dbReference type="RefSeq" id="WP_215819058.1">
    <property type="nucleotide sequence ID" value="NZ_JAGSOY010000012.1"/>
</dbReference>
<gene>
    <name evidence="17" type="primary">nnrD</name>
    <name evidence="18" type="synonym">nnrE</name>
    <name evidence="22" type="ORF">KCG35_07460</name>
</gene>
<dbReference type="PROSITE" id="PS01049">
    <property type="entry name" value="YJEF_C_1"/>
    <property type="match status" value="1"/>
</dbReference>
<reference evidence="22 23" key="1">
    <citation type="submission" date="2021-04" db="EMBL/GenBank/DDBJ databases">
        <authorList>
            <person name="Pira H."/>
            <person name="Risdian C."/>
            <person name="Wink J."/>
        </authorList>
    </citation>
    <scope>NUCLEOTIDE SEQUENCE [LARGE SCALE GENOMIC DNA]</scope>
    <source>
        <strain evidence="22 23">WH53</strain>
    </source>
</reference>
<comment type="cofactor">
    <cofactor evidence="17">
        <name>Mg(2+)</name>
        <dbReference type="ChEBI" id="CHEBI:18420"/>
    </cofactor>
</comment>
<comment type="function">
    <text evidence="14 19">Bifunctional enzyme that catalyzes the epimerization of the S- and R-forms of NAD(P)HX and the dehydration of the S-form of NAD(P)HX at the expense of ADP, which is converted to AMP. This allows the repair of both epimers of NAD(P)HX, a damaged form of NAD(P)H that is a result of enzymatic or heat-dependent hydration.</text>
</comment>
<comment type="catalytic activity">
    <reaction evidence="2 18 19">
        <text>(6R)-NADPHX = (6S)-NADPHX</text>
        <dbReference type="Rhea" id="RHEA:32227"/>
        <dbReference type="ChEBI" id="CHEBI:64076"/>
        <dbReference type="ChEBI" id="CHEBI:64077"/>
        <dbReference type="EC" id="5.1.99.6"/>
    </reaction>
</comment>
<dbReference type="Pfam" id="PF03853">
    <property type="entry name" value="YjeF_N"/>
    <property type="match status" value="1"/>
</dbReference>
<evidence type="ECO:0000256" key="14">
    <source>
        <dbReference type="ARBA" id="ARBA00025153"/>
    </source>
</evidence>
<dbReference type="PROSITE" id="PS01050">
    <property type="entry name" value="YJEF_C_2"/>
    <property type="match status" value="1"/>
</dbReference>
<dbReference type="Pfam" id="PF01256">
    <property type="entry name" value="Carb_kinase"/>
    <property type="match status" value="1"/>
</dbReference>
<comment type="function">
    <text evidence="17">Catalyzes the dehydration of the S-form of NAD(P)HX at the expense of ADP, which is converted to AMP. Together with NAD(P)HX epimerase, which catalyzes the epimerization of the S- and R-forms, the enzyme allows the repair of both epimers of NAD(P)HX, a damaged form of NAD(P)H that is a result of enzymatic or heat-dependent hydration.</text>
</comment>
<keyword evidence="6 17" id="KW-0547">Nucleotide-binding</keyword>
<comment type="similarity">
    <text evidence="17">Belongs to the NnrD/CARKD family.</text>
</comment>
<feature type="binding site" evidence="17">
    <location>
        <position position="274"/>
    </location>
    <ligand>
        <name>(6S)-NADPHX</name>
        <dbReference type="ChEBI" id="CHEBI:64076"/>
    </ligand>
</feature>
<comment type="caution">
    <text evidence="22">The sequence shown here is derived from an EMBL/GenBank/DDBJ whole genome shotgun (WGS) entry which is preliminary data.</text>
</comment>
<evidence type="ECO:0000256" key="9">
    <source>
        <dbReference type="ARBA" id="ARBA00022958"/>
    </source>
</evidence>
<feature type="domain" description="YjeF C-terminal" evidence="20">
    <location>
        <begin position="239"/>
        <end position="510"/>
    </location>
</feature>
<dbReference type="NCBIfam" id="TIGR00197">
    <property type="entry name" value="yjeF_nterm"/>
    <property type="match status" value="1"/>
</dbReference>
<feature type="binding site" evidence="17">
    <location>
        <position position="385"/>
    </location>
    <ligand>
        <name>(6S)-NADPHX</name>
        <dbReference type="ChEBI" id="CHEBI:64076"/>
    </ligand>
</feature>
<keyword evidence="13" id="KW-0511">Multifunctional enzyme</keyword>
<dbReference type="NCBIfam" id="TIGR00196">
    <property type="entry name" value="yjeF_cterm"/>
    <property type="match status" value="1"/>
</dbReference>
<dbReference type="InterPro" id="IPR004443">
    <property type="entry name" value="YjeF_N_dom"/>
</dbReference>
<evidence type="ECO:0000256" key="19">
    <source>
        <dbReference type="PIRNR" id="PIRNR017184"/>
    </source>
</evidence>
<evidence type="ECO:0000256" key="11">
    <source>
        <dbReference type="ARBA" id="ARBA00023235"/>
    </source>
</evidence>
<keyword evidence="11 18" id="KW-0413">Isomerase</keyword>
<evidence type="ECO:0000259" key="21">
    <source>
        <dbReference type="PROSITE" id="PS51385"/>
    </source>
</evidence>
<dbReference type="InterPro" id="IPR036652">
    <property type="entry name" value="YjeF_N_dom_sf"/>
</dbReference>
<evidence type="ECO:0000313" key="23">
    <source>
        <dbReference type="Proteomes" id="UP000690515"/>
    </source>
</evidence>
<protein>
    <recommendedName>
        <fullName evidence="19">Bifunctional NAD(P)H-hydrate repair enzyme</fullName>
    </recommendedName>
    <alternativeName>
        <fullName evidence="19">Nicotinamide nucleotide repair protein</fullName>
    </alternativeName>
    <domain>
        <recommendedName>
            <fullName evidence="19">ADP-dependent (S)-NAD(P)H-hydrate dehydratase</fullName>
            <ecNumber evidence="19">4.2.1.136</ecNumber>
        </recommendedName>
        <alternativeName>
            <fullName evidence="19">ADP-dependent NAD(P)HX dehydratase</fullName>
        </alternativeName>
    </domain>
    <domain>
        <recommendedName>
            <fullName evidence="19">NAD(P)H-hydrate epimerase</fullName>
            <ecNumber evidence="19">5.1.99.6</ecNumber>
        </recommendedName>
    </domain>
</protein>
<dbReference type="PROSITE" id="PS51383">
    <property type="entry name" value="YJEF_C_3"/>
    <property type="match status" value="1"/>
</dbReference>
<comment type="function">
    <text evidence="18">Catalyzes the epimerization of the S- and R-forms of NAD(P)HX, a damaged form of NAD(P)H that is a result of enzymatic or heat-dependent hydration. This is a prerequisite for the S-specific NAD(P)H-hydrate dehydratase to allow the repair of both epimers of NAD(P)HX.</text>
</comment>
<evidence type="ECO:0000313" key="22">
    <source>
        <dbReference type="EMBL" id="MBU2710893.1"/>
    </source>
</evidence>
<comment type="cofactor">
    <cofactor evidence="18 19">
        <name>K(+)</name>
        <dbReference type="ChEBI" id="CHEBI:29103"/>
    </cofactor>
    <text evidence="18 19">Binds 1 potassium ion per subunit.</text>
</comment>
<dbReference type="HAMAP" id="MF_01965">
    <property type="entry name" value="NADHX_dehydratase"/>
    <property type="match status" value="1"/>
</dbReference>
<evidence type="ECO:0000256" key="3">
    <source>
        <dbReference type="ARBA" id="ARBA00006001"/>
    </source>
</evidence>
<dbReference type="HAMAP" id="MF_01966">
    <property type="entry name" value="NADHX_epimerase"/>
    <property type="match status" value="1"/>
</dbReference>
<feature type="binding site" evidence="17">
    <location>
        <position position="450"/>
    </location>
    <ligand>
        <name>AMP</name>
        <dbReference type="ChEBI" id="CHEBI:456215"/>
    </ligand>
</feature>
<feature type="binding site" evidence="17">
    <location>
        <position position="451"/>
    </location>
    <ligand>
        <name>(6S)-NADPHX</name>
        <dbReference type="ChEBI" id="CHEBI:64076"/>
    </ligand>
</feature>
<comment type="catalytic activity">
    <reaction evidence="15 17 19">
        <text>(6S)-NADHX + ADP = AMP + phosphate + NADH + H(+)</text>
        <dbReference type="Rhea" id="RHEA:32223"/>
        <dbReference type="ChEBI" id="CHEBI:15378"/>
        <dbReference type="ChEBI" id="CHEBI:43474"/>
        <dbReference type="ChEBI" id="CHEBI:57945"/>
        <dbReference type="ChEBI" id="CHEBI:64074"/>
        <dbReference type="ChEBI" id="CHEBI:456215"/>
        <dbReference type="ChEBI" id="CHEBI:456216"/>
        <dbReference type="EC" id="4.2.1.136"/>
    </reaction>
</comment>
<dbReference type="PANTHER" id="PTHR12592">
    <property type="entry name" value="ATP-DEPENDENT (S)-NAD(P)H-HYDRATE DEHYDRATASE FAMILY MEMBER"/>
    <property type="match status" value="1"/>
</dbReference>
<feature type="binding site" evidence="18">
    <location>
        <position position="154"/>
    </location>
    <ligand>
        <name>(6S)-NADPHX</name>
        <dbReference type="ChEBI" id="CHEBI:64076"/>
    </ligand>
</feature>
<feature type="binding site" evidence="18">
    <location>
        <position position="172"/>
    </location>
    <ligand>
        <name>(6S)-NADPHX</name>
        <dbReference type="ChEBI" id="CHEBI:64076"/>
    </ligand>
</feature>
<dbReference type="PANTHER" id="PTHR12592:SF0">
    <property type="entry name" value="ATP-DEPENDENT (S)-NAD(P)H-HYDRATE DEHYDRATASE"/>
    <property type="match status" value="1"/>
</dbReference>
<evidence type="ECO:0000256" key="6">
    <source>
        <dbReference type="ARBA" id="ARBA00022741"/>
    </source>
</evidence>
<dbReference type="PIRSF" id="PIRSF017184">
    <property type="entry name" value="Nnr"/>
    <property type="match status" value="1"/>
</dbReference>
<keyword evidence="9 18" id="KW-0630">Potassium</keyword>
<dbReference type="SUPFAM" id="SSF64153">
    <property type="entry name" value="YjeF N-terminal domain-like"/>
    <property type="match status" value="1"/>
</dbReference>
<evidence type="ECO:0000256" key="16">
    <source>
        <dbReference type="ARBA" id="ARBA00049209"/>
    </source>
</evidence>
<evidence type="ECO:0000256" key="2">
    <source>
        <dbReference type="ARBA" id="ARBA00000909"/>
    </source>
</evidence>
<dbReference type="SUPFAM" id="SSF53613">
    <property type="entry name" value="Ribokinase-like"/>
    <property type="match status" value="1"/>
</dbReference>
<dbReference type="EMBL" id="JAGSOY010000012">
    <property type="protein sequence ID" value="MBU2710893.1"/>
    <property type="molecule type" value="Genomic_DNA"/>
</dbReference>
<dbReference type="EC" id="5.1.99.6" evidence="19"/>
<comment type="caution">
    <text evidence="18">Lacks conserved residue(s) required for the propagation of feature annotation.</text>
</comment>
<evidence type="ECO:0000256" key="18">
    <source>
        <dbReference type="HAMAP-Rule" id="MF_01966"/>
    </source>
</evidence>
<evidence type="ECO:0000256" key="5">
    <source>
        <dbReference type="ARBA" id="ARBA00022723"/>
    </source>
</evidence>
<keyword evidence="5 18" id="KW-0479">Metal-binding</keyword>
<keyword evidence="12 17" id="KW-0456">Lyase</keyword>
<keyword evidence="7 17" id="KW-0067">ATP-binding</keyword>
<feature type="domain" description="YjeF N-terminal" evidence="21">
    <location>
        <begin position="15"/>
        <end position="229"/>
    </location>
</feature>
<keyword evidence="10 17" id="KW-0520">NAD</keyword>
<comment type="catalytic activity">
    <reaction evidence="16 17 19">
        <text>(6S)-NADPHX + ADP = AMP + phosphate + NADPH + H(+)</text>
        <dbReference type="Rhea" id="RHEA:32235"/>
        <dbReference type="ChEBI" id="CHEBI:15378"/>
        <dbReference type="ChEBI" id="CHEBI:43474"/>
        <dbReference type="ChEBI" id="CHEBI:57783"/>
        <dbReference type="ChEBI" id="CHEBI:64076"/>
        <dbReference type="ChEBI" id="CHEBI:456215"/>
        <dbReference type="ChEBI" id="CHEBI:456216"/>
        <dbReference type="EC" id="4.2.1.136"/>
    </reaction>
</comment>
<evidence type="ECO:0000256" key="8">
    <source>
        <dbReference type="ARBA" id="ARBA00022857"/>
    </source>
</evidence>
<name>A0ABS5ZAH8_9GAMM</name>
<feature type="binding site" evidence="18">
    <location>
        <begin position="143"/>
        <end position="149"/>
    </location>
    <ligand>
        <name>(6S)-NADPHX</name>
        <dbReference type="ChEBI" id="CHEBI:64076"/>
    </ligand>
</feature>
<feature type="binding site" evidence="18">
    <location>
        <position position="76"/>
    </location>
    <ligand>
        <name>K(+)</name>
        <dbReference type="ChEBI" id="CHEBI:29103"/>
    </ligand>
</feature>
<feature type="binding site" evidence="18">
    <location>
        <position position="175"/>
    </location>
    <ligand>
        <name>K(+)</name>
        <dbReference type="ChEBI" id="CHEBI:29103"/>
    </ligand>
</feature>
<evidence type="ECO:0000259" key="20">
    <source>
        <dbReference type="PROSITE" id="PS51383"/>
    </source>
</evidence>
<keyword evidence="8 17" id="KW-0521">NADP</keyword>
<dbReference type="Proteomes" id="UP000690515">
    <property type="component" value="Unassembled WGS sequence"/>
</dbReference>
<keyword evidence="23" id="KW-1185">Reference proteome</keyword>
<comment type="subunit">
    <text evidence="17">Homotetramer.</text>
</comment>
<dbReference type="InterPro" id="IPR000631">
    <property type="entry name" value="CARKD"/>
</dbReference>
<sequence>MNHSLPQPLFTAEQVRKLDNAVISEQGIAGFELMMRAGKAAYRAMIAHWHLRSQQQRLISQQPACKIQVFCGGGNNSGDGYIVAGLAAQAGFTAEAIMAVPKECLQGDALLAYEWCQQFDIILTPYDASTKIDGDILVDALLGTGLSGAVRDPYLAIIEHINAANRPILAIDIPSGLCADTGSVLGIAIKASLTVSFIGMKRGLLTGVAPDYCGELVYASLNVPDSVFDSVSTKVWQLSDQTIGPVLLPRARCAHKGLFGHLLIIGGGAGMAGAVTMAAEAALSMGVGLVTVATLAHHAAAIQARTPEVMVHAIDDPLHLEALLVDKTAIVIGPGLGKDDWGMAVLKTALKVKLPLLVDADGLNLMAQQSDTLHCNSKQLLLTPHPGEASRLLGESTPSVQQDRFTAIDRLCKTFQASVVLKGAGSLVSDGEQVWVCPDGNPGMASGGMGDVLSGMLGAFLAMGLPPCEAAKLGVWLHATAADVIAAEFGEWGLRATEIIPEARHLLNQLVTGSEEQ</sequence>
<evidence type="ECO:0000256" key="15">
    <source>
        <dbReference type="ARBA" id="ARBA00048238"/>
    </source>
</evidence>
<feature type="binding site" evidence="17">
    <location>
        <begin position="422"/>
        <end position="426"/>
    </location>
    <ligand>
        <name>AMP</name>
        <dbReference type="ChEBI" id="CHEBI:456215"/>
    </ligand>
</feature>
<proteinExistence type="inferred from homology"/>
<evidence type="ECO:0000256" key="1">
    <source>
        <dbReference type="ARBA" id="ARBA00000013"/>
    </source>
</evidence>
<evidence type="ECO:0000256" key="17">
    <source>
        <dbReference type="HAMAP-Rule" id="MF_01965"/>
    </source>
</evidence>
<comment type="similarity">
    <text evidence="4 19">In the C-terminal section; belongs to the NnrD/CARKD family.</text>
</comment>
<dbReference type="InterPro" id="IPR017953">
    <property type="entry name" value="Carbohydrate_kinase_pred_CS"/>
</dbReference>
<accession>A0ABS5ZAH8</accession>
<feature type="binding site" evidence="18">
    <location>
        <position position="139"/>
    </location>
    <ligand>
        <name>K(+)</name>
        <dbReference type="ChEBI" id="CHEBI:29103"/>
    </ligand>
</feature>
<dbReference type="InterPro" id="IPR030677">
    <property type="entry name" value="Nnr"/>
</dbReference>
<comment type="catalytic activity">
    <reaction evidence="1 18 19">
        <text>(6R)-NADHX = (6S)-NADHX</text>
        <dbReference type="Rhea" id="RHEA:32215"/>
        <dbReference type="ChEBI" id="CHEBI:64074"/>
        <dbReference type="ChEBI" id="CHEBI:64075"/>
        <dbReference type="EC" id="5.1.99.6"/>
    </reaction>
</comment>
<dbReference type="EC" id="4.2.1.136" evidence="19"/>
<comment type="similarity">
    <text evidence="3 19">In the N-terminal section; belongs to the NnrE/AIBP family.</text>
</comment>
<evidence type="ECO:0000256" key="7">
    <source>
        <dbReference type="ARBA" id="ARBA00022840"/>
    </source>
</evidence>
<dbReference type="Gene3D" id="3.40.1190.20">
    <property type="match status" value="1"/>
</dbReference>
<evidence type="ECO:0000256" key="10">
    <source>
        <dbReference type="ARBA" id="ARBA00023027"/>
    </source>
</evidence>
<comment type="similarity">
    <text evidence="18">Belongs to the NnrE/AIBP family.</text>
</comment>
<dbReference type="Gene3D" id="3.40.50.10260">
    <property type="entry name" value="YjeF N-terminal domain"/>
    <property type="match status" value="1"/>
</dbReference>
<dbReference type="InterPro" id="IPR029056">
    <property type="entry name" value="Ribokinase-like"/>
</dbReference>
<dbReference type="CDD" id="cd01171">
    <property type="entry name" value="YXKO-related"/>
    <property type="match status" value="1"/>
</dbReference>
<organism evidence="22 23">
    <name type="scientific">Zooshikella harenae</name>
    <dbReference type="NCBI Taxonomy" id="2827238"/>
    <lineage>
        <taxon>Bacteria</taxon>
        <taxon>Pseudomonadati</taxon>
        <taxon>Pseudomonadota</taxon>
        <taxon>Gammaproteobacteria</taxon>
        <taxon>Oceanospirillales</taxon>
        <taxon>Zooshikellaceae</taxon>
        <taxon>Zooshikella</taxon>
    </lineage>
</organism>
<dbReference type="PROSITE" id="PS51385">
    <property type="entry name" value="YJEF_N"/>
    <property type="match status" value="1"/>
</dbReference>
<evidence type="ECO:0000256" key="12">
    <source>
        <dbReference type="ARBA" id="ARBA00023239"/>
    </source>
</evidence>